<gene>
    <name evidence="14 15" type="primary">luxS</name>
    <name evidence="15" type="ORF">JEOPIN946_00739</name>
</gene>
<dbReference type="GO" id="GO:0009372">
    <property type="term" value="P:quorum sensing"/>
    <property type="evidence" value="ECO:0007669"/>
    <property type="project" value="UniProtKB-UniRule"/>
</dbReference>
<dbReference type="Gene3D" id="3.30.1360.80">
    <property type="entry name" value="S-ribosylhomocysteinase (LuxS)"/>
    <property type="match status" value="1"/>
</dbReference>
<dbReference type="GO" id="GO:0043768">
    <property type="term" value="F:S-ribosylhomocysteine lyase activity"/>
    <property type="evidence" value="ECO:0007669"/>
    <property type="project" value="UniProtKB-UniRule"/>
</dbReference>
<sequence>MKKYNVESFNLDHTKVEAPFIRLAGTVDGAIGDTVHKYDLRFKQPNKAFLKMPVMHTLEHLMAENMRNHYPNVIDLSPMGCQTGFYLTVFNDKNPENIAEALEKALLDCLAATEIPAQNEVQCGFAKSHDLEGAKNAVKEMLDGKNTWHKVFADE</sequence>
<evidence type="ECO:0000256" key="3">
    <source>
        <dbReference type="ARBA" id="ARBA00011738"/>
    </source>
</evidence>
<keyword evidence="8 14" id="KW-0071">Autoinducer synthesis</keyword>
<comment type="similarity">
    <text evidence="2 14">Belongs to the LuxS family.</text>
</comment>
<keyword evidence="10 14" id="KW-0456">Lyase</keyword>
<dbReference type="RefSeq" id="WP_186076973.1">
    <property type="nucleotide sequence ID" value="NZ_CAJEWB010000007.1"/>
</dbReference>
<proteinExistence type="inferred from homology"/>
<evidence type="ECO:0000256" key="8">
    <source>
        <dbReference type="ARBA" id="ARBA00022929"/>
    </source>
</evidence>
<comment type="function">
    <text evidence="11 14">Involved in the synthesis of autoinducer 2 (AI-2) which is secreted by bacteria and is used to communicate both the cell density and the metabolic potential of the environment. The regulation of gene expression in response to changes in cell density is called quorum sensing. Catalyzes the transformation of S-ribosylhomocysteine (RHC) to homocysteine (HC) and 4,5-dihydroxy-2,3-pentadione (DPD).</text>
</comment>
<keyword evidence="7 14" id="KW-0479">Metal-binding</keyword>
<evidence type="ECO:0000256" key="14">
    <source>
        <dbReference type="HAMAP-Rule" id="MF_00091"/>
    </source>
</evidence>
<dbReference type="EC" id="4.4.1.21" evidence="4 14"/>
<comment type="caution">
    <text evidence="15">The sequence shown here is derived from an EMBL/GenBank/DDBJ whole genome shotgun (WGS) entry which is preliminary data.</text>
</comment>
<name>A0A6V7R9X5_9BACL</name>
<feature type="binding site" evidence="14">
    <location>
        <position position="56"/>
    </location>
    <ligand>
        <name>Fe cation</name>
        <dbReference type="ChEBI" id="CHEBI:24875"/>
    </ligand>
</feature>
<evidence type="ECO:0000256" key="4">
    <source>
        <dbReference type="ARBA" id="ARBA00012240"/>
    </source>
</evidence>
<dbReference type="AlphaFoldDB" id="A0A6V7R9X5"/>
<dbReference type="NCBIfam" id="NF002604">
    <property type="entry name" value="PRK02260.1-4"/>
    <property type="match status" value="1"/>
</dbReference>
<evidence type="ECO:0000256" key="12">
    <source>
        <dbReference type="ARBA" id="ARBA00030600"/>
    </source>
</evidence>
<dbReference type="InterPro" id="IPR011249">
    <property type="entry name" value="Metalloenz_LuxS/M16"/>
</dbReference>
<dbReference type="PANTHER" id="PTHR35799:SF1">
    <property type="entry name" value="S-RIBOSYLHOMOCYSTEINE LYASE"/>
    <property type="match status" value="1"/>
</dbReference>
<keyword evidence="6 14" id="KW-0673">Quorum sensing</keyword>
<dbReference type="Proteomes" id="UP000588186">
    <property type="component" value="Unassembled WGS sequence"/>
</dbReference>
<evidence type="ECO:0000313" key="16">
    <source>
        <dbReference type="Proteomes" id="UP000588186"/>
    </source>
</evidence>
<keyword evidence="16" id="KW-1185">Reference proteome</keyword>
<evidence type="ECO:0000256" key="5">
    <source>
        <dbReference type="ARBA" id="ARBA00015130"/>
    </source>
</evidence>
<protein>
    <recommendedName>
        <fullName evidence="5 14">S-ribosylhomocysteine lyase</fullName>
        <ecNumber evidence="4 14">4.4.1.21</ecNumber>
    </recommendedName>
    <alternativeName>
        <fullName evidence="12 14">AI-2 synthesis protein</fullName>
    </alternativeName>
    <alternativeName>
        <fullName evidence="13 14">Autoinducer-2 production protein LuxS</fullName>
    </alternativeName>
</protein>
<comment type="cofactor">
    <cofactor evidence="14">
        <name>Fe cation</name>
        <dbReference type="ChEBI" id="CHEBI:24875"/>
    </cofactor>
    <text evidence="14">Binds 1 Fe cation per subunit.</text>
</comment>
<organism evidence="15 16">
    <name type="scientific">Phocicoccus pinnipedialis</name>
    <dbReference type="NCBI Taxonomy" id="110845"/>
    <lineage>
        <taxon>Bacteria</taxon>
        <taxon>Bacillati</taxon>
        <taxon>Bacillota</taxon>
        <taxon>Bacilli</taxon>
        <taxon>Bacillales</taxon>
        <taxon>Salinicoccaceae</taxon>
        <taxon>Phocicoccus</taxon>
    </lineage>
</organism>
<dbReference type="InterPro" id="IPR003815">
    <property type="entry name" value="S-ribosylhomocysteinase"/>
</dbReference>
<dbReference type="PRINTS" id="PR01487">
    <property type="entry name" value="LUXSPROTEIN"/>
</dbReference>
<dbReference type="InterPro" id="IPR037005">
    <property type="entry name" value="LuxS_sf"/>
</dbReference>
<dbReference type="EMBL" id="CAJEWB010000007">
    <property type="protein sequence ID" value="CAD2073784.1"/>
    <property type="molecule type" value="Genomic_DNA"/>
</dbReference>
<dbReference type="PANTHER" id="PTHR35799">
    <property type="entry name" value="S-RIBOSYLHOMOCYSTEINE LYASE"/>
    <property type="match status" value="1"/>
</dbReference>
<comment type="subunit">
    <text evidence="3 14">Homodimer.</text>
</comment>
<dbReference type="PIRSF" id="PIRSF006160">
    <property type="entry name" value="AI2"/>
    <property type="match status" value="1"/>
</dbReference>
<accession>A0A6V7R9X5</accession>
<evidence type="ECO:0000256" key="6">
    <source>
        <dbReference type="ARBA" id="ARBA00022654"/>
    </source>
</evidence>
<comment type="catalytic activity">
    <reaction evidence="1 14">
        <text>S-(5-deoxy-D-ribos-5-yl)-L-homocysteine = (S)-4,5-dihydroxypentane-2,3-dione + L-homocysteine</text>
        <dbReference type="Rhea" id="RHEA:17753"/>
        <dbReference type="ChEBI" id="CHEBI:29484"/>
        <dbReference type="ChEBI" id="CHEBI:58195"/>
        <dbReference type="ChEBI" id="CHEBI:58199"/>
        <dbReference type="EC" id="4.4.1.21"/>
    </reaction>
</comment>
<evidence type="ECO:0000256" key="7">
    <source>
        <dbReference type="ARBA" id="ARBA00022723"/>
    </source>
</evidence>
<evidence type="ECO:0000256" key="11">
    <source>
        <dbReference type="ARBA" id="ARBA00024654"/>
    </source>
</evidence>
<evidence type="ECO:0000256" key="9">
    <source>
        <dbReference type="ARBA" id="ARBA00023004"/>
    </source>
</evidence>
<feature type="binding site" evidence="14">
    <location>
        <position position="123"/>
    </location>
    <ligand>
        <name>Fe cation</name>
        <dbReference type="ChEBI" id="CHEBI:24875"/>
    </ligand>
</feature>
<evidence type="ECO:0000256" key="13">
    <source>
        <dbReference type="ARBA" id="ARBA00031777"/>
    </source>
</evidence>
<dbReference type="GO" id="GO:0005506">
    <property type="term" value="F:iron ion binding"/>
    <property type="evidence" value="ECO:0007669"/>
    <property type="project" value="InterPro"/>
</dbReference>
<reference evidence="15 16" key="1">
    <citation type="submission" date="2020-07" db="EMBL/GenBank/DDBJ databases">
        <authorList>
            <person name="Criscuolo A."/>
        </authorList>
    </citation>
    <scope>NUCLEOTIDE SEQUENCE [LARGE SCALE GENOMIC DNA]</scope>
    <source>
        <strain evidence="15">CIP107946</strain>
    </source>
</reference>
<dbReference type="SUPFAM" id="SSF63411">
    <property type="entry name" value="LuxS/MPP-like metallohydrolase"/>
    <property type="match status" value="1"/>
</dbReference>
<evidence type="ECO:0000256" key="10">
    <source>
        <dbReference type="ARBA" id="ARBA00023239"/>
    </source>
</evidence>
<dbReference type="HAMAP" id="MF_00091">
    <property type="entry name" value="LuxS"/>
    <property type="match status" value="1"/>
</dbReference>
<evidence type="ECO:0000256" key="2">
    <source>
        <dbReference type="ARBA" id="ARBA00007311"/>
    </source>
</evidence>
<evidence type="ECO:0000256" key="1">
    <source>
        <dbReference type="ARBA" id="ARBA00000297"/>
    </source>
</evidence>
<dbReference type="Pfam" id="PF02664">
    <property type="entry name" value="LuxS"/>
    <property type="match status" value="1"/>
</dbReference>
<evidence type="ECO:0000313" key="15">
    <source>
        <dbReference type="EMBL" id="CAD2073784.1"/>
    </source>
</evidence>
<feature type="binding site" evidence="14">
    <location>
        <position position="60"/>
    </location>
    <ligand>
        <name>Fe cation</name>
        <dbReference type="ChEBI" id="CHEBI:24875"/>
    </ligand>
</feature>
<keyword evidence="9 14" id="KW-0408">Iron</keyword>